<evidence type="ECO:0000313" key="2">
    <source>
        <dbReference type="Proteomes" id="UP001239111"/>
    </source>
</evidence>
<keyword evidence="2" id="KW-1185">Reference proteome</keyword>
<evidence type="ECO:0000313" key="1">
    <source>
        <dbReference type="EMBL" id="KAJ8668794.1"/>
    </source>
</evidence>
<gene>
    <name evidence="1" type="ORF">QAD02_000053</name>
</gene>
<dbReference type="EMBL" id="CM056743">
    <property type="protein sequence ID" value="KAJ8668794.1"/>
    <property type="molecule type" value="Genomic_DNA"/>
</dbReference>
<reference evidence="1" key="1">
    <citation type="submission" date="2023-04" db="EMBL/GenBank/DDBJ databases">
        <title>A chromosome-level genome assembly of the parasitoid wasp Eretmocerus hayati.</title>
        <authorList>
            <person name="Zhong Y."/>
            <person name="Liu S."/>
            <person name="Liu Y."/>
        </authorList>
    </citation>
    <scope>NUCLEOTIDE SEQUENCE</scope>
    <source>
        <strain evidence="1">ZJU_SS_LIU_2023</strain>
    </source>
</reference>
<organism evidence="1 2">
    <name type="scientific">Eretmocerus hayati</name>
    <dbReference type="NCBI Taxonomy" id="131215"/>
    <lineage>
        <taxon>Eukaryota</taxon>
        <taxon>Metazoa</taxon>
        <taxon>Ecdysozoa</taxon>
        <taxon>Arthropoda</taxon>
        <taxon>Hexapoda</taxon>
        <taxon>Insecta</taxon>
        <taxon>Pterygota</taxon>
        <taxon>Neoptera</taxon>
        <taxon>Endopterygota</taxon>
        <taxon>Hymenoptera</taxon>
        <taxon>Apocrita</taxon>
        <taxon>Proctotrupomorpha</taxon>
        <taxon>Chalcidoidea</taxon>
        <taxon>Aphelinidae</taxon>
        <taxon>Aphelininae</taxon>
        <taxon>Eretmocerus</taxon>
    </lineage>
</organism>
<sequence length="395" mass="45497">MFVWILQTLITSFLIPMLTSTNVTKLSYPINYGDDTNITAFTMYNKTLISVTCQNLNTSKRNCSLNVETYLYYDLPHARICPFTLEALTDYELQNIIRVFAYENYITVVSEQIDSKAKYVILQRRIFHPFDCRMENPRSFVLKGNHSVIGRLILLPSKKPHEMIHANNETESPQERNISLVEFGSLKLMNVTEIRRGYFVFPTKPTSENSNAGYPFVLISEERIDAPMFFFENMIRALGHAERKNLKPMISTAAGSVSICLQETANSDSLDCSRDDLTTTKNLKFNHRFRDAVIYNLPGQKIAVVTVKENETVVNCYALMLNVFSEDGFLREIKIEEMCHPSNPTYIHVFISEDDFDRLCIYRFKRIKPYEFHTACYSKSCVLAPKDGSLTCDLK</sequence>
<dbReference type="Proteomes" id="UP001239111">
    <property type="component" value="Chromosome 3"/>
</dbReference>
<comment type="caution">
    <text evidence="1">The sequence shown here is derived from an EMBL/GenBank/DDBJ whole genome shotgun (WGS) entry which is preliminary data.</text>
</comment>
<accession>A0ACC2NEM8</accession>
<protein>
    <submittedName>
        <fullName evidence="1">Uncharacterized protein</fullName>
    </submittedName>
</protein>
<proteinExistence type="predicted"/>
<name>A0ACC2NEM8_9HYME</name>